<feature type="transmembrane region" description="Helical" evidence="6">
    <location>
        <begin position="52"/>
        <end position="74"/>
    </location>
</feature>
<dbReference type="NCBIfam" id="TIGR02900">
    <property type="entry name" value="spore_V_B"/>
    <property type="match status" value="1"/>
</dbReference>
<dbReference type="Proteomes" id="UP000198577">
    <property type="component" value="Unassembled WGS sequence"/>
</dbReference>
<keyword evidence="8" id="KW-1185">Reference proteome</keyword>
<comment type="subcellular location">
    <subcellularLocation>
        <location evidence="1">Cell membrane</location>
        <topology evidence="1">Multi-pass membrane protein</topology>
    </subcellularLocation>
</comment>
<dbReference type="InterPro" id="IPR014249">
    <property type="entry name" value="Spore_V_B"/>
</dbReference>
<dbReference type="InterPro" id="IPR050833">
    <property type="entry name" value="Poly_Biosynth_Transport"/>
</dbReference>
<evidence type="ECO:0000256" key="4">
    <source>
        <dbReference type="ARBA" id="ARBA00022989"/>
    </source>
</evidence>
<keyword evidence="2" id="KW-1003">Cell membrane</keyword>
<evidence type="ECO:0000256" key="3">
    <source>
        <dbReference type="ARBA" id="ARBA00022692"/>
    </source>
</evidence>
<dbReference type="Pfam" id="PF01943">
    <property type="entry name" value="Polysacc_synt"/>
    <property type="match status" value="1"/>
</dbReference>
<protein>
    <submittedName>
        <fullName evidence="7">Stage V sporulation protein B</fullName>
    </submittedName>
</protein>
<keyword evidence="3 6" id="KW-0812">Transmembrane</keyword>
<keyword evidence="5 6" id="KW-0472">Membrane</keyword>
<evidence type="ECO:0000313" key="7">
    <source>
        <dbReference type="EMBL" id="SFP67812.1"/>
    </source>
</evidence>
<proteinExistence type="predicted"/>
<feature type="transmembrane region" description="Helical" evidence="6">
    <location>
        <begin position="412"/>
        <end position="432"/>
    </location>
</feature>
<evidence type="ECO:0000313" key="8">
    <source>
        <dbReference type="Proteomes" id="UP000198577"/>
    </source>
</evidence>
<keyword evidence="4 6" id="KW-1133">Transmembrane helix</keyword>
<dbReference type="AlphaFoldDB" id="A0A1I5SAT5"/>
<feature type="transmembrane region" description="Helical" evidence="6">
    <location>
        <begin position="185"/>
        <end position="204"/>
    </location>
</feature>
<dbReference type="InterPro" id="IPR024923">
    <property type="entry name" value="PG_synth_SpoVB"/>
</dbReference>
<dbReference type="PANTHER" id="PTHR30250:SF24">
    <property type="entry name" value="STAGE V SPORULATION PROTEIN B"/>
    <property type="match status" value="1"/>
</dbReference>
<feature type="transmembrane region" description="Helical" evidence="6">
    <location>
        <begin position="12"/>
        <end position="32"/>
    </location>
</feature>
<feature type="transmembrane region" description="Helical" evidence="6">
    <location>
        <begin position="477"/>
        <end position="499"/>
    </location>
</feature>
<name>A0A1I5SAT5_9FIRM</name>
<dbReference type="STRING" id="937334.SAMN05444406_10259"/>
<feature type="transmembrane region" description="Helical" evidence="6">
    <location>
        <begin position="388"/>
        <end position="406"/>
    </location>
</feature>
<evidence type="ECO:0000256" key="6">
    <source>
        <dbReference type="SAM" id="Phobius"/>
    </source>
</evidence>
<accession>A0A1I5SAT5</accession>
<feature type="transmembrane region" description="Helical" evidence="6">
    <location>
        <begin position="126"/>
        <end position="148"/>
    </location>
</feature>
<evidence type="ECO:0000256" key="5">
    <source>
        <dbReference type="ARBA" id="ARBA00023136"/>
    </source>
</evidence>
<feature type="transmembrane region" description="Helical" evidence="6">
    <location>
        <begin position="361"/>
        <end position="381"/>
    </location>
</feature>
<gene>
    <name evidence="7" type="ORF">SAMN05444406_10259</name>
</gene>
<dbReference type="EMBL" id="FOXR01000002">
    <property type="protein sequence ID" value="SFP67812.1"/>
    <property type="molecule type" value="Genomic_DNA"/>
</dbReference>
<dbReference type="OrthoDB" id="9775950at2"/>
<feature type="transmembrane region" description="Helical" evidence="6">
    <location>
        <begin position="160"/>
        <end position="179"/>
    </location>
</feature>
<feature type="transmembrane region" description="Helical" evidence="6">
    <location>
        <begin position="268"/>
        <end position="285"/>
    </location>
</feature>
<evidence type="ECO:0000256" key="2">
    <source>
        <dbReference type="ARBA" id="ARBA00022475"/>
    </source>
</evidence>
<dbReference type="PIRSF" id="PIRSF038958">
    <property type="entry name" value="PG_synth_SpoVB"/>
    <property type="match status" value="1"/>
</dbReference>
<evidence type="ECO:0000256" key="1">
    <source>
        <dbReference type="ARBA" id="ARBA00004651"/>
    </source>
</evidence>
<organism evidence="7 8">
    <name type="scientific">Caldicoprobacter faecalis</name>
    <dbReference type="NCBI Taxonomy" id="937334"/>
    <lineage>
        <taxon>Bacteria</taxon>
        <taxon>Bacillati</taxon>
        <taxon>Bacillota</taxon>
        <taxon>Clostridia</taxon>
        <taxon>Caldicoprobacterales</taxon>
        <taxon>Caldicoprobacteraceae</taxon>
        <taxon>Caldicoprobacter</taxon>
    </lineage>
</organism>
<feature type="transmembrane region" description="Helical" evidence="6">
    <location>
        <begin position="325"/>
        <end position="349"/>
    </location>
</feature>
<dbReference type="CDD" id="cd13124">
    <property type="entry name" value="MATE_SpoVB_like"/>
    <property type="match status" value="1"/>
</dbReference>
<feature type="transmembrane region" description="Helical" evidence="6">
    <location>
        <begin position="86"/>
        <end position="106"/>
    </location>
</feature>
<dbReference type="PANTHER" id="PTHR30250">
    <property type="entry name" value="PST FAMILY PREDICTED COLANIC ACID TRANSPORTER"/>
    <property type="match status" value="1"/>
</dbReference>
<feature type="transmembrane region" description="Helical" evidence="6">
    <location>
        <begin position="224"/>
        <end position="248"/>
    </location>
</feature>
<feature type="transmembrane region" description="Helical" evidence="6">
    <location>
        <begin position="453"/>
        <end position="471"/>
    </location>
</feature>
<sequence>MKINPRSMLYGTFILASANVLVRLIGFIYQIMLSRLLGPEGMGVYQLIFPPYTIALALTTSGIPVAVSRLVASSDATGHHGELKKIVPAAILIVMVLGTILSALILTNVNWITHTILKDPRTRIPLFILFPCIIIIGMGATFKGYFYGIKHTHHSALAEILEQLVRITTVIILLLWLNPQDYEEAAILMVFGVVMGELASLLYLHTRYYYSIKELKGNVRTSSLFPLIKSIINIAIPITSTRLIITLINSTNTVLIPQRLMASGMTNSQAVSLFGIVSGMVLPLLHMPFTITNALSTVIIPHLSEEMALGDWPSIRNNISRAIQLTSLVAFPAAALLFSLGQPIGIALYNQPQVGQLLAPLTLSMVFHALQHTLSAVLNGLDRQKRSTLNLFIGGIIQVCCTYFLVSCPPLRIYGFIIGFNLRSIAVFMLNFTAVRKLTKLQIKWVEWFLKPGFAATVMASLGRCVFNLSAHAGLSLIVSLALATITGAAFFLISLYSVNGMPSIKKARPLTKQCIYEEP</sequence>
<reference evidence="7 8" key="1">
    <citation type="submission" date="2016-10" db="EMBL/GenBank/DDBJ databases">
        <authorList>
            <person name="de Groot N.N."/>
        </authorList>
    </citation>
    <scope>NUCLEOTIDE SEQUENCE [LARGE SCALE GENOMIC DNA]</scope>
    <source>
        <strain evidence="7 8">DSM 20678</strain>
    </source>
</reference>
<dbReference type="RefSeq" id="WP_025746932.1">
    <property type="nucleotide sequence ID" value="NZ_FOXR01000002.1"/>
</dbReference>
<dbReference type="GO" id="GO:0005886">
    <property type="term" value="C:plasma membrane"/>
    <property type="evidence" value="ECO:0007669"/>
    <property type="project" value="UniProtKB-SubCell"/>
</dbReference>
<dbReference type="InterPro" id="IPR002797">
    <property type="entry name" value="Polysacc_synth"/>
</dbReference>